<dbReference type="Proteomes" id="UP000183940">
    <property type="component" value="Unassembled WGS sequence"/>
</dbReference>
<dbReference type="InterPro" id="IPR012296">
    <property type="entry name" value="Nuclease_put_TT1808"/>
</dbReference>
<dbReference type="AlphaFoldDB" id="A0A1L9QV91"/>
<evidence type="ECO:0000313" key="3">
    <source>
        <dbReference type="Proteomes" id="UP000183940"/>
    </source>
</evidence>
<dbReference type="Gene3D" id="3.90.1570.10">
    <property type="entry name" value="tt1808, chain A"/>
    <property type="match status" value="1"/>
</dbReference>
<sequence>MKLSTALISVVDYLEGEKKSPIRHEYLGGQIFAMSGGSEEHNRITLNIASFLNSHLRGSGCKTFMSDMKVNMPMARDTAELFYYPDVMVTCDPQDTERYYKTRPCLIVEVLSPSTQSLDRREKRLNYQSLPSLQEYFLVSQTQMKVEVYRRDTDGTWSLEILESDDNLELNSVGLTLTMAEIYDEVLTQ</sequence>
<dbReference type="InterPro" id="IPR011335">
    <property type="entry name" value="Restrct_endonuc-II-like"/>
</dbReference>
<feature type="domain" description="Putative restriction endonuclease" evidence="1">
    <location>
        <begin position="12"/>
        <end position="179"/>
    </location>
</feature>
<dbReference type="STRING" id="1925591.BI308_05485"/>
<keyword evidence="3" id="KW-1185">Reference proteome</keyword>
<dbReference type="Pfam" id="PF05685">
    <property type="entry name" value="Uma2"/>
    <property type="match status" value="1"/>
</dbReference>
<proteinExistence type="predicted"/>
<comment type="caution">
    <text evidence="2">The sequence shown here is derived from an EMBL/GenBank/DDBJ whole genome shotgun (WGS) entry which is preliminary data.</text>
</comment>
<protein>
    <recommendedName>
        <fullName evidence="1">Putative restriction endonuclease domain-containing protein</fullName>
    </recommendedName>
</protein>
<dbReference type="SUPFAM" id="SSF52980">
    <property type="entry name" value="Restriction endonuclease-like"/>
    <property type="match status" value="1"/>
</dbReference>
<dbReference type="CDD" id="cd06260">
    <property type="entry name" value="DUF820-like"/>
    <property type="match status" value="1"/>
</dbReference>
<dbReference type="PANTHER" id="PTHR36558:SF1">
    <property type="entry name" value="RESTRICTION ENDONUCLEASE DOMAIN-CONTAINING PROTEIN-RELATED"/>
    <property type="match status" value="1"/>
</dbReference>
<reference evidence="2" key="1">
    <citation type="submission" date="2016-10" db="EMBL/GenBank/DDBJ databases">
        <title>CRISPR-Cas defence system in Roseofilum reptotaenium: evidence of a bacteriophage-cyanobacterium arms race in the coral black band disease.</title>
        <authorList>
            <person name="Buerger P."/>
            <person name="Wood-Charlson E.M."/>
            <person name="Weynberg K.D."/>
            <person name="Willis B."/>
            <person name="Van Oppen M.J."/>
        </authorList>
    </citation>
    <scope>NUCLEOTIDE SEQUENCE [LARGE SCALE GENOMIC DNA]</scope>
    <source>
        <strain evidence="2">AO1-A</strain>
    </source>
</reference>
<dbReference type="EMBL" id="MLAW01000006">
    <property type="protein sequence ID" value="OJJ26546.1"/>
    <property type="molecule type" value="Genomic_DNA"/>
</dbReference>
<name>A0A1L9QV91_9CYAN</name>
<dbReference type="InterPro" id="IPR008538">
    <property type="entry name" value="Uma2"/>
</dbReference>
<evidence type="ECO:0000259" key="1">
    <source>
        <dbReference type="Pfam" id="PF05685"/>
    </source>
</evidence>
<organism evidence="2 3">
    <name type="scientific">Roseofilum reptotaenium AO1-A</name>
    <dbReference type="NCBI Taxonomy" id="1925591"/>
    <lineage>
        <taxon>Bacteria</taxon>
        <taxon>Bacillati</taxon>
        <taxon>Cyanobacteriota</taxon>
        <taxon>Cyanophyceae</taxon>
        <taxon>Desertifilales</taxon>
        <taxon>Desertifilaceae</taxon>
        <taxon>Roseofilum</taxon>
    </lineage>
</organism>
<accession>A0A1L9QV91</accession>
<dbReference type="PANTHER" id="PTHR36558">
    <property type="entry name" value="GLR1098 PROTEIN"/>
    <property type="match status" value="1"/>
</dbReference>
<gene>
    <name evidence="2" type="ORF">BI308_05485</name>
</gene>
<evidence type="ECO:0000313" key="2">
    <source>
        <dbReference type="EMBL" id="OJJ26546.1"/>
    </source>
</evidence>